<feature type="region of interest" description="Disordered" evidence="1">
    <location>
        <begin position="30"/>
        <end position="69"/>
    </location>
</feature>
<evidence type="ECO:0000256" key="1">
    <source>
        <dbReference type="SAM" id="MobiDB-lite"/>
    </source>
</evidence>
<reference evidence="2" key="1">
    <citation type="submission" date="2024-04" db="UniProtKB">
        <authorList>
            <consortium name="EnsemblMetazoa"/>
        </authorList>
    </citation>
    <scope>IDENTIFICATION</scope>
    <source>
        <strain evidence="2">EBRO</strain>
    </source>
</reference>
<dbReference type="Proteomes" id="UP000075880">
    <property type="component" value="Unassembled WGS sequence"/>
</dbReference>
<proteinExistence type="predicted"/>
<keyword evidence="3" id="KW-1185">Reference proteome</keyword>
<dbReference type="AlphaFoldDB" id="A0AAG5D9R2"/>
<protein>
    <submittedName>
        <fullName evidence="2">Uncharacterized protein</fullName>
    </submittedName>
</protein>
<sequence length="108" mass="12365">MAKIAAPQHDSGTAETARQCARTDVCVSRSRRPQPTRSFCARSQRFAKRDREQKTNQKNKKGSGQRKASPICWDRFPFNSLCYRCPPKLSARVNPIQASCPRVRFPQR</sequence>
<accession>A0AAG5D9R2</accession>
<evidence type="ECO:0000313" key="2">
    <source>
        <dbReference type="EnsemblMetazoa" id="ENSAATROPP007640"/>
    </source>
</evidence>
<organism evidence="2 3">
    <name type="scientific">Anopheles atroparvus</name>
    <name type="common">European mosquito</name>
    <dbReference type="NCBI Taxonomy" id="41427"/>
    <lineage>
        <taxon>Eukaryota</taxon>
        <taxon>Metazoa</taxon>
        <taxon>Ecdysozoa</taxon>
        <taxon>Arthropoda</taxon>
        <taxon>Hexapoda</taxon>
        <taxon>Insecta</taxon>
        <taxon>Pterygota</taxon>
        <taxon>Neoptera</taxon>
        <taxon>Endopterygota</taxon>
        <taxon>Diptera</taxon>
        <taxon>Nematocera</taxon>
        <taxon>Culicoidea</taxon>
        <taxon>Culicidae</taxon>
        <taxon>Anophelinae</taxon>
        <taxon>Anopheles</taxon>
    </lineage>
</organism>
<name>A0AAG5D9R2_ANOAO</name>
<dbReference type="EnsemblMetazoa" id="ENSAATROPT008484">
    <property type="protein sequence ID" value="ENSAATROPP007640"/>
    <property type="gene ID" value="ENSAATROPG006919"/>
</dbReference>
<evidence type="ECO:0000313" key="3">
    <source>
        <dbReference type="Proteomes" id="UP000075880"/>
    </source>
</evidence>